<name>A0A239ZYX2_CLOCO</name>
<evidence type="ECO:0000313" key="4">
    <source>
        <dbReference type="EMBL" id="SQB33355.1"/>
    </source>
</evidence>
<evidence type="ECO:0000313" key="6">
    <source>
        <dbReference type="Proteomes" id="UP000250223"/>
    </source>
</evidence>
<dbReference type="EMBL" id="UAWC01000001">
    <property type="protein sequence ID" value="SQB33355.1"/>
    <property type="molecule type" value="Genomic_DNA"/>
</dbReference>
<dbReference type="Proteomes" id="UP000528432">
    <property type="component" value="Unassembled WGS sequence"/>
</dbReference>
<dbReference type="InterPro" id="IPR029064">
    <property type="entry name" value="Ribosomal_eL30-like_sf"/>
</dbReference>
<reference evidence="3 5" key="1">
    <citation type="submission" date="2016-10" db="EMBL/GenBank/DDBJ databases">
        <authorList>
            <person name="Varghese N."/>
            <person name="Submissions S."/>
        </authorList>
    </citation>
    <scope>NUCLEOTIDE SEQUENCE [LARGE SCALE GENOMIC DNA]</scope>
    <source>
        <strain evidence="3 5">NLAE-zl-C224</strain>
    </source>
</reference>
<protein>
    <submittedName>
        <fullName evidence="2">50S ribosomal protein L7ae-like protein</fullName>
    </submittedName>
    <submittedName>
        <fullName evidence="3">LSU ribosomal protein L7AE</fullName>
    </submittedName>
    <submittedName>
        <fullName evidence="4">Ribosomal protein L7Ae family protein</fullName>
    </submittedName>
</protein>
<dbReference type="OrthoDB" id="9794863at2"/>
<dbReference type="GO" id="GO:0005840">
    <property type="term" value="C:ribosome"/>
    <property type="evidence" value="ECO:0007669"/>
    <property type="project" value="UniProtKB-KW"/>
</dbReference>
<dbReference type="STRING" id="1494.SAMN05216497_10480"/>
<dbReference type="Proteomes" id="UP000250223">
    <property type="component" value="Unassembled WGS sequence"/>
</dbReference>
<dbReference type="SUPFAM" id="SSF55315">
    <property type="entry name" value="L30e-like"/>
    <property type="match status" value="1"/>
</dbReference>
<dbReference type="Gene3D" id="3.30.1330.30">
    <property type="match status" value="1"/>
</dbReference>
<keyword evidence="2" id="KW-0689">Ribosomal protein</keyword>
<reference evidence="4 6" key="2">
    <citation type="submission" date="2018-06" db="EMBL/GenBank/DDBJ databases">
        <authorList>
            <consortium name="Pathogen Informatics"/>
            <person name="Doyle S."/>
        </authorList>
    </citation>
    <scope>NUCLEOTIDE SEQUENCE [LARGE SCALE GENOMIC DNA]</scope>
    <source>
        <strain evidence="4 6">NCTC13028</strain>
    </source>
</reference>
<evidence type="ECO:0000313" key="2">
    <source>
        <dbReference type="EMBL" id="NOH14998.1"/>
    </source>
</evidence>
<evidence type="ECO:0000313" key="3">
    <source>
        <dbReference type="EMBL" id="SDL00258.1"/>
    </source>
</evidence>
<accession>A0A239ZYX2</accession>
<dbReference type="GeneID" id="70577012"/>
<dbReference type="RefSeq" id="WP_089864207.1">
    <property type="nucleotide sequence ID" value="NZ_CP173238.1"/>
</dbReference>
<gene>
    <name evidence="2" type="ORF">HMJ28_01110</name>
    <name evidence="4" type="ORF">NCTC13028_00348</name>
    <name evidence="3" type="ORF">SAMN05216497_10480</name>
</gene>
<proteinExistence type="predicted"/>
<dbReference type="NCBIfam" id="NF004078">
    <property type="entry name" value="PRK05583.1"/>
    <property type="match status" value="1"/>
</dbReference>
<evidence type="ECO:0000313" key="5">
    <source>
        <dbReference type="Proteomes" id="UP000198811"/>
    </source>
</evidence>
<reference evidence="2 7" key="3">
    <citation type="submission" date="2020-05" db="EMBL/GenBank/DDBJ databases">
        <title>Draft genome sequence of Clostridium cochlearium strain AGROS13 isolated from a sheep dairy farm in New Zealand.</title>
        <authorList>
            <person name="Gupta T.B."/>
            <person name="Jauregui R."/>
            <person name="Risson A.N."/>
            <person name="Brightwell G."/>
            <person name="Maclean P."/>
        </authorList>
    </citation>
    <scope>NUCLEOTIDE SEQUENCE [LARGE SCALE GENOMIC DNA]</scope>
    <source>
        <strain evidence="2 7">AGROS13</strain>
    </source>
</reference>
<keyword evidence="5" id="KW-1185">Reference proteome</keyword>
<keyword evidence="2" id="KW-0687">Ribonucleoprotein</keyword>
<dbReference type="InterPro" id="IPR004038">
    <property type="entry name" value="Ribosomal_eL8/eL30/eS12/Gad45"/>
</dbReference>
<dbReference type="EMBL" id="JABFIF010000001">
    <property type="protein sequence ID" value="NOH14998.1"/>
    <property type="molecule type" value="Genomic_DNA"/>
</dbReference>
<sequence length="101" mass="11308">MKDKFISFLGITKKAGKVVEGYNKCEEILKKNSCYLIIVSQEASSNTREKFERICNNKKVPIIVAYSSQELSYALGKEGLNVIGVKDSSMANRLLQLWNGS</sequence>
<dbReference type="AlphaFoldDB" id="A0A239ZYX2"/>
<dbReference type="Pfam" id="PF01248">
    <property type="entry name" value="Ribosomal_L7Ae"/>
    <property type="match status" value="1"/>
</dbReference>
<feature type="domain" description="Ribosomal protein eL8/eL30/eS12/Gadd45" evidence="1">
    <location>
        <begin position="10"/>
        <end position="86"/>
    </location>
</feature>
<evidence type="ECO:0000313" key="7">
    <source>
        <dbReference type="Proteomes" id="UP000528432"/>
    </source>
</evidence>
<evidence type="ECO:0000259" key="1">
    <source>
        <dbReference type="Pfam" id="PF01248"/>
    </source>
</evidence>
<dbReference type="Proteomes" id="UP000198811">
    <property type="component" value="Unassembled WGS sequence"/>
</dbReference>
<dbReference type="EMBL" id="FNGL01000004">
    <property type="protein sequence ID" value="SDL00258.1"/>
    <property type="molecule type" value="Genomic_DNA"/>
</dbReference>
<organism evidence="2 7">
    <name type="scientific">Clostridium cochlearium</name>
    <dbReference type="NCBI Taxonomy" id="1494"/>
    <lineage>
        <taxon>Bacteria</taxon>
        <taxon>Bacillati</taxon>
        <taxon>Bacillota</taxon>
        <taxon>Clostridia</taxon>
        <taxon>Eubacteriales</taxon>
        <taxon>Clostridiaceae</taxon>
        <taxon>Clostridium</taxon>
    </lineage>
</organism>